<evidence type="ECO:0000256" key="1">
    <source>
        <dbReference type="ARBA" id="ARBA00004123"/>
    </source>
</evidence>
<accession>A0A1I7RTZ7</accession>
<proteinExistence type="inferred from homology"/>
<feature type="domain" description="SKP1 component POZ" evidence="5">
    <location>
        <begin position="23"/>
        <end position="84"/>
    </location>
</feature>
<dbReference type="GO" id="GO:0005634">
    <property type="term" value="C:nucleus"/>
    <property type="evidence" value="ECO:0007669"/>
    <property type="project" value="UniProtKB-SubCell"/>
</dbReference>
<dbReference type="InterPro" id="IPR016073">
    <property type="entry name" value="Skp1_comp_POZ"/>
</dbReference>
<evidence type="ECO:0000256" key="4">
    <source>
        <dbReference type="ARBA" id="ARBA00023242"/>
    </source>
</evidence>
<evidence type="ECO:0000256" key="2">
    <source>
        <dbReference type="ARBA" id="ARBA00009993"/>
    </source>
</evidence>
<dbReference type="WBParaSite" id="BXY_0420400.1">
    <property type="protein sequence ID" value="BXY_0420400.1"/>
    <property type="gene ID" value="BXY_0420400"/>
</dbReference>
<dbReference type="SMART" id="SM00512">
    <property type="entry name" value="Skp1"/>
    <property type="match status" value="1"/>
</dbReference>
<dbReference type="FunFam" id="3.30.710.10:FF:000035">
    <property type="entry name" value="Elongin C transcription elongation factor"/>
    <property type="match status" value="1"/>
</dbReference>
<dbReference type="Gene3D" id="3.30.710.10">
    <property type="entry name" value="Potassium Channel Kv1.1, Chain A"/>
    <property type="match status" value="1"/>
</dbReference>
<dbReference type="InterPro" id="IPR001232">
    <property type="entry name" value="SKP1-like"/>
</dbReference>
<dbReference type="PANTHER" id="PTHR20648">
    <property type="entry name" value="ELONGIN-C"/>
    <property type="match status" value="1"/>
</dbReference>
<dbReference type="eggNOG" id="KOG3473">
    <property type="taxonomic scope" value="Eukaryota"/>
</dbReference>
<sequence>MTQQVLKFIVLEPTVCGAQSTHVMLISYDGHEFIVPREMAELSNTIKSMMTGPFESTETMPNSVNLKDVPSHVLRKVCHYLAYKMRFTDHEEEIPEFEIAPEVALQLLMTSNFLDI</sequence>
<comment type="subcellular location">
    <subcellularLocation>
        <location evidence="1">Nucleus</location>
    </subcellularLocation>
</comment>
<dbReference type="InterPro" id="IPR011333">
    <property type="entry name" value="SKP1/BTB/POZ_sf"/>
</dbReference>
<evidence type="ECO:0000313" key="6">
    <source>
        <dbReference type="Proteomes" id="UP000095284"/>
    </source>
</evidence>
<evidence type="ECO:0000313" key="7">
    <source>
        <dbReference type="WBParaSite" id="BXY_0420400.1"/>
    </source>
</evidence>
<evidence type="ECO:0000256" key="3">
    <source>
        <dbReference type="ARBA" id="ARBA00021347"/>
    </source>
</evidence>
<evidence type="ECO:0000259" key="5">
    <source>
        <dbReference type="Pfam" id="PF03931"/>
    </source>
</evidence>
<dbReference type="InterPro" id="IPR039948">
    <property type="entry name" value="ELC1"/>
</dbReference>
<dbReference type="CDD" id="cd18321">
    <property type="entry name" value="BTB_POZ_EloC"/>
    <property type="match status" value="1"/>
</dbReference>
<dbReference type="AlphaFoldDB" id="A0A1I7RTZ7"/>
<comment type="similarity">
    <text evidence="2">Belongs to the SKP1 family.</text>
</comment>
<organism evidence="6 7">
    <name type="scientific">Bursaphelenchus xylophilus</name>
    <name type="common">Pinewood nematode worm</name>
    <name type="synonym">Aphelenchoides xylophilus</name>
    <dbReference type="NCBI Taxonomy" id="6326"/>
    <lineage>
        <taxon>Eukaryota</taxon>
        <taxon>Metazoa</taxon>
        <taxon>Ecdysozoa</taxon>
        <taxon>Nematoda</taxon>
        <taxon>Chromadorea</taxon>
        <taxon>Rhabditida</taxon>
        <taxon>Tylenchina</taxon>
        <taxon>Tylenchomorpha</taxon>
        <taxon>Aphelenchoidea</taxon>
        <taxon>Aphelenchoididae</taxon>
        <taxon>Bursaphelenchus</taxon>
    </lineage>
</organism>
<dbReference type="GO" id="GO:0006511">
    <property type="term" value="P:ubiquitin-dependent protein catabolic process"/>
    <property type="evidence" value="ECO:0007669"/>
    <property type="project" value="InterPro"/>
</dbReference>
<name>A0A1I7RTZ7_BURXY</name>
<dbReference type="Proteomes" id="UP000095284">
    <property type="component" value="Unplaced"/>
</dbReference>
<dbReference type="SUPFAM" id="SSF54695">
    <property type="entry name" value="POZ domain"/>
    <property type="match status" value="1"/>
</dbReference>
<protein>
    <recommendedName>
        <fullName evidence="3">Elongin-C</fullName>
    </recommendedName>
</protein>
<dbReference type="Pfam" id="PF03931">
    <property type="entry name" value="Skp1_POZ"/>
    <property type="match status" value="1"/>
</dbReference>
<keyword evidence="4" id="KW-0539">Nucleus</keyword>
<reference evidence="7" key="1">
    <citation type="submission" date="2016-11" db="UniProtKB">
        <authorList>
            <consortium name="WormBaseParasite"/>
        </authorList>
    </citation>
    <scope>IDENTIFICATION</scope>
</reference>